<dbReference type="Gene3D" id="1.10.260.40">
    <property type="entry name" value="lambda repressor-like DNA-binding domains"/>
    <property type="match status" value="1"/>
</dbReference>
<dbReference type="GO" id="GO:0003677">
    <property type="term" value="F:DNA binding"/>
    <property type="evidence" value="ECO:0007669"/>
    <property type="project" value="InterPro"/>
</dbReference>
<dbReference type="Proteomes" id="UP000219799">
    <property type="component" value="Chromosome 8"/>
</dbReference>
<dbReference type="InterPro" id="IPR010982">
    <property type="entry name" value="Lambda_DNA-bd_dom_sf"/>
</dbReference>
<dbReference type="InterPro" id="IPR001387">
    <property type="entry name" value="Cro/C1-type_HTH"/>
</dbReference>
<dbReference type="EMBL" id="LT594496">
    <property type="protein sequence ID" value="SBT79351.1"/>
    <property type="molecule type" value="Genomic_DNA"/>
</dbReference>
<protein>
    <recommendedName>
        <fullName evidence="1">HTH cro/C1-type domain-containing protein</fullName>
    </recommendedName>
</protein>
<proteinExistence type="predicted"/>
<dbReference type="CDD" id="cd00093">
    <property type="entry name" value="HTH_XRE"/>
    <property type="match status" value="1"/>
</dbReference>
<dbReference type="Pfam" id="PF01381">
    <property type="entry name" value="HTH_3"/>
    <property type="match status" value="1"/>
</dbReference>
<dbReference type="PROSITE" id="PS50943">
    <property type="entry name" value="HTH_CROC1"/>
    <property type="match status" value="1"/>
</dbReference>
<accession>A0A1C3KYP5</accession>
<organism evidence="2 3">
    <name type="scientific">Plasmodium malariae</name>
    <dbReference type="NCBI Taxonomy" id="5858"/>
    <lineage>
        <taxon>Eukaryota</taxon>
        <taxon>Sar</taxon>
        <taxon>Alveolata</taxon>
        <taxon>Apicomplexa</taxon>
        <taxon>Aconoidasida</taxon>
        <taxon>Haemosporida</taxon>
        <taxon>Plasmodiidae</taxon>
        <taxon>Plasmodium</taxon>
        <taxon>Plasmodium (Plasmodium)</taxon>
    </lineage>
</organism>
<sequence length="137" mass="16097">MGKSFYNRSTRLWWGHCHLRIGSRSQVRLNKGVKFSRFQHIGKFIEFARVSRSLRAATLSKCLRRNFWGSDFYLNGQPKSAQNNNQQISKTTQNEGAYIYAVERGKIIPSERELKKLEKVLGVPLRREKQKTLLRRL</sequence>
<feature type="domain" description="HTH cro/C1-type" evidence="1">
    <location>
        <begin position="97"/>
        <end position="130"/>
    </location>
</feature>
<name>A0A1C3KYP5_PLAMA</name>
<evidence type="ECO:0000313" key="3">
    <source>
        <dbReference type="Proteomes" id="UP000219799"/>
    </source>
</evidence>
<dbReference type="AlphaFoldDB" id="A0A1C3KYP5"/>
<gene>
    <name evidence="2" type="primary">PmlGA01_080031500</name>
    <name evidence="2" type="ORF">PMLGA01_080031500</name>
</gene>
<dbReference type="VEuPathDB" id="PlasmoDB:PmUG01_08044200"/>
<evidence type="ECO:0000313" key="2">
    <source>
        <dbReference type="EMBL" id="SBT79351.1"/>
    </source>
</evidence>
<reference evidence="2 3" key="1">
    <citation type="submission" date="2016-06" db="EMBL/GenBank/DDBJ databases">
        <authorList>
            <consortium name="Pathogen Informatics"/>
        </authorList>
    </citation>
    <scope>NUCLEOTIDE SEQUENCE [LARGE SCALE GENOMIC DNA]</scope>
    <source>
        <strain evidence="2">PmlGA01</strain>
    </source>
</reference>
<evidence type="ECO:0000259" key="1">
    <source>
        <dbReference type="PROSITE" id="PS50943"/>
    </source>
</evidence>